<comment type="catalytic activity">
    <reaction evidence="1">
        <text>[E2 ubiquitin-conjugating enzyme]-S-ubiquitinyl-L-cysteine + [acceptor protein]-L-lysine = [E2 ubiquitin-conjugating enzyme]-L-cysteine + [acceptor protein]-N(6)-ubiquitinyl-L-lysine.</text>
        <dbReference type="EC" id="2.3.2.31"/>
    </reaction>
</comment>
<accession>A0A7M7JXH9</accession>
<dbReference type="Proteomes" id="UP000594260">
    <property type="component" value="Unplaced"/>
</dbReference>
<dbReference type="GO" id="GO:0016567">
    <property type="term" value="P:protein ubiquitination"/>
    <property type="evidence" value="ECO:0007669"/>
    <property type="project" value="InterPro"/>
</dbReference>
<dbReference type="Gene3D" id="3.30.40.10">
    <property type="entry name" value="Zinc/RING finger domain, C3HC4 (zinc finger)"/>
    <property type="match status" value="1"/>
</dbReference>
<evidence type="ECO:0000256" key="1">
    <source>
        <dbReference type="ARBA" id="ARBA00001798"/>
    </source>
</evidence>
<evidence type="ECO:0000256" key="5">
    <source>
        <dbReference type="ARBA" id="ARBA00022723"/>
    </source>
</evidence>
<organism evidence="14 15">
    <name type="scientific">Varroa destructor</name>
    <name type="common">Honeybee mite</name>
    <dbReference type="NCBI Taxonomy" id="109461"/>
    <lineage>
        <taxon>Eukaryota</taxon>
        <taxon>Metazoa</taxon>
        <taxon>Ecdysozoa</taxon>
        <taxon>Arthropoda</taxon>
        <taxon>Chelicerata</taxon>
        <taxon>Arachnida</taxon>
        <taxon>Acari</taxon>
        <taxon>Parasitiformes</taxon>
        <taxon>Mesostigmata</taxon>
        <taxon>Gamasina</taxon>
        <taxon>Dermanyssoidea</taxon>
        <taxon>Varroidae</taxon>
        <taxon>Varroa</taxon>
    </lineage>
</organism>
<dbReference type="FunFam" id="1.20.120.1750:FF:000002">
    <property type="entry name" value="RBR-type E3 ubiquitin transferase"/>
    <property type="match status" value="1"/>
</dbReference>
<dbReference type="InterPro" id="IPR001841">
    <property type="entry name" value="Znf_RING"/>
</dbReference>
<dbReference type="EnsemblMetazoa" id="XM_022802266">
    <property type="protein sequence ID" value="XP_022658001"/>
    <property type="gene ID" value="LOC111249016"/>
</dbReference>
<proteinExistence type="inferred from homology"/>
<sequence>MRKRPAGPGGPASSSGTSTVSRSQSLQDGRSSSDGCEMRWGVGGTDGAGSMHSEDDGIRDYATLSPEQIVLLMGETISEANGVLQLRSTAARLLLNHFHWEKVTLFEKFFDADGDLKKLFLEVEIPQANVSGNTVTVAPVLTGGAPHYECQICMCEAPAESMAGLECGHKFCASCWNMYLSTKVMDEGCQMITCPAVSCGVLVDDQTVIKLLIDPKVRIHYQKQITESFVQCNRLLRWCPSPGCVNAVKVNSSDVRPVRCNCGHLFCFGCGKEYHDPVNCDMLRCWHKKCNDDSETSNWLAANTKECPKCFVPIQKDGGCNHVLCRNQNCRMDFCWVCLGPWEPHGSAWYNCNRFNEEESRKARDAQEKSRATLSRYLFYFNRYYNHMQSLKFESKLPEKVRSWGMDASLGPRSAFSPLELDFLPKAVNALLRCRQTLMYTYVFAFYLRPNNQSRIFEDNQRDLESATEQLSEYLERDASLSIGRSSISINNLCRCSNNIAINMTESADKEKDTLKELKIKVVDKHRYCERRRRALLAHVREGEEKDWWEFTDDLKKT</sequence>
<dbReference type="InterPro" id="IPR013083">
    <property type="entry name" value="Znf_RING/FYVE/PHD"/>
</dbReference>
<dbReference type="InterPro" id="IPR031127">
    <property type="entry name" value="E3_UB_ligase_RBR"/>
</dbReference>
<feature type="region of interest" description="Disordered" evidence="11">
    <location>
        <begin position="1"/>
        <end position="53"/>
    </location>
</feature>
<dbReference type="CDD" id="cd20356">
    <property type="entry name" value="Rcat_RBR_HHARI-like"/>
    <property type="match status" value="1"/>
</dbReference>
<dbReference type="FunFam" id="3.30.40.10:FF:000019">
    <property type="entry name" value="RBR-type E3 ubiquitin transferase"/>
    <property type="match status" value="1"/>
</dbReference>
<feature type="compositionally biased region" description="Polar residues" evidence="11">
    <location>
        <begin position="20"/>
        <end position="34"/>
    </location>
</feature>
<dbReference type="PROSITE" id="PS50089">
    <property type="entry name" value="ZF_RING_2"/>
    <property type="match status" value="1"/>
</dbReference>
<feature type="domain" description="RING-type" evidence="13">
    <location>
        <begin position="146"/>
        <end position="356"/>
    </location>
</feature>
<dbReference type="SMART" id="SM00647">
    <property type="entry name" value="IBR"/>
    <property type="match status" value="2"/>
</dbReference>
<dbReference type="InterPro" id="IPR002867">
    <property type="entry name" value="IBR_dom"/>
</dbReference>
<dbReference type="GO" id="GO:0061630">
    <property type="term" value="F:ubiquitin protein ligase activity"/>
    <property type="evidence" value="ECO:0007669"/>
    <property type="project" value="UniProtKB-EC"/>
</dbReference>
<dbReference type="Pfam" id="PF19422">
    <property type="entry name" value="Ariadne"/>
    <property type="match status" value="1"/>
</dbReference>
<dbReference type="GO" id="GO:0008270">
    <property type="term" value="F:zinc ion binding"/>
    <property type="evidence" value="ECO:0007669"/>
    <property type="project" value="UniProtKB-KW"/>
</dbReference>
<comment type="similarity">
    <text evidence="2">Belongs to the RBR family. Ariadne subfamily.</text>
</comment>
<keyword evidence="4" id="KW-0808">Transferase</keyword>
<keyword evidence="15" id="KW-1185">Reference proteome</keyword>
<dbReference type="Gene3D" id="1.20.120.1750">
    <property type="match status" value="1"/>
</dbReference>
<feature type="domain" description="RING-type" evidence="12">
    <location>
        <begin position="150"/>
        <end position="195"/>
    </location>
</feature>
<dbReference type="InParanoid" id="A0A7M7JXH9"/>
<dbReference type="GeneID" id="111249016"/>
<dbReference type="OMA" id="CTLAVEY"/>
<evidence type="ECO:0000256" key="2">
    <source>
        <dbReference type="ARBA" id="ARBA00005884"/>
    </source>
</evidence>
<dbReference type="KEGG" id="vde:111249016"/>
<evidence type="ECO:0000256" key="3">
    <source>
        <dbReference type="ARBA" id="ARBA00012251"/>
    </source>
</evidence>
<evidence type="ECO:0000259" key="13">
    <source>
        <dbReference type="PROSITE" id="PS51873"/>
    </source>
</evidence>
<evidence type="ECO:0000313" key="15">
    <source>
        <dbReference type="Proteomes" id="UP000594260"/>
    </source>
</evidence>
<keyword evidence="5" id="KW-0479">Metal-binding</keyword>
<evidence type="ECO:0000256" key="8">
    <source>
        <dbReference type="ARBA" id="ARBA00022786"/>
    </source>
</evidence>
<dbReference type="EC" id="2.3.2.31" evidence="3"/>
<keyword evidence="7 10" id="KW-0863">Zinc-finger</keyword>
<evidence type="ECO:0000256" key="6">
    <source>
        <dbReference type="ARBA" id="ARBA00022737"/>
    </source>
</evidence>
<dbReference type="CDD" id="cd20343">
    <property type="entry name" value="BRcat_RBR_HHARI-like"/>
    <property type="match status" value="1"/>
</dbReference>
<evidence type="ECO:0000313" key="14">
    <source>
        <dbReference type="EnsemblMetazoa" id="XP_022658001"/>
    </source>
</evidence>
<dbReference type="SMART" id="SM00184">
    <property type="entry name" value="RING"/>
    <property type="match status" value="2"/>
</dbReference>
<evidence type="ECO:0000256" key="11">
    <source>
        <dbReference type="SAM" id="MobiDB-lite"/>
    </source>
</evidence>
<dbReference type="InterPro" id="IPR048962">
    <property type="entry name" value="ARIH1-like_UBL"/>
</dbReference>
<protein>
    <recommendedName>
        <fullName evidence="3">RBR-type E3 ubiquitin transferase</fullName>
        <ecNumber evidence="3">2.3.2.31</ecNumber>
    </recommendedName>
</protein>
<name>A0A7M7JXH9_VARDE</name>
<evidence type="ECO:0000256" key="9">
    <source>
        <dbReference type="ARBA" id="ARBA00022833"/>
    </source>
</evidence>
<evidence type="ECO:0000256" key="7">
    <source>
        <dbReference type="ARBA" id="ARBA00022771"/>
    </source>
</evidence>
<dbReference type="PROSITE" id="PS51873">
    <property type="entry name" value="TRIAD"/>
    <property type="match status" value="1"/>
</dbReference>
<evidence type="ECO:0000256" key="4">
    <source>
        <dbReference type="ARBA" id="ARBA00022679"/>
    </source>
</evidence>
<evidence type="ECO:0000259" key="12">
    <source>
        <dbReference type="PROSITE" id="PS50089"/>
    </source>
</evidence>
<dbReference type="OrthoDB" id="10009520at2759"/>
<dbReference type="AlphaFoldDB" id="A0A7M7JXH9"/>
<keyword evidence="8" id="KW-0833">Ubl conjugation pathway</keyword>
<dbReference type="Pfam" id="PF21235">
    <property type="entry name" value="UBA_ARI1"/>
    <property type="match status" value="1"/>
</dbReference>
<keyword evidence="9" id="KW-0862">Zinc</keyword>
<dbReference type="Pfam" id="PF22191">
    <property type="entry name" value="IBR_1"/>
    <property type="match status" value="1"/>
</dbReference>
<keyword evidence="6" id="KW-0677">Repeat</keyword>
<dbReference type="InterPro" id="IPR045840">
    <property type="entry name" value="Ariadne"/>
</dbReference>
<dbReference type="RefSeq" id="XP_022658001.1">
    <property type="nucleotide sequence ID" value="XM_022802266.1"/>
</dbReference>
<dbReference type="SUPFAM" id="SSF57850">
    <property type="entry name" value="RING/U-box"/>
    <property type="match status" value="3"/>
</dbReference>
<dbReference type="PANTHER" id="PTHR11685">
    <property type="entry name" value="RBR FAMILY RING FINGER AND IBR DOMAIN-CONTAINING"/>
    <property type="match status" value="1"/>
</dbReference>
<dbReference type="InterPro" id="IPR044066">
    <property type="entry name" value="TRIAD_supradom"/>
</dbReference>
<dbReference type="Pfam" id="PF01485">
    <property type="entry name" value="IBR"/>
    <property type="match status" value="1"/>
</dbReference>
<dbReference type="CDD" id="cd16626">
    <property type="entry name" value="RING-HC_RBR_HHARI"/>
    <property type="match status" value="1"/>
</dbReference>
<evidence type="ECO:0000256" key="10">
    <source>
        <dbReference type="PROSITE-ProRule" id="PRU00175"/>
    </source>
</evidence>
<reference evidence="14" key="1">
    <citation type="submission" date="2021-01" db="UniProtKB">
        <authorList>
            <consortium name="EnsemblMetazoa"/>
        </authorList>
    </citation>
    <scope>IDENTIFICATION</scope>
</reference>